<sequence>MRKRDIVSVVNLLASRLGRNDEEPNIELARRLASEENFAGIQEIIENLSGKDKKVRHDCIKVAYEIGELRPDLISPFAARFIELLDSSDNRLVWGGMTALSTIADAASEAIMEHYGQIAKAMNEGSVITVDKAVLTLSKLAAANEDNNKLIFPILLRHLESCRLKEVPQHSESALLAVTALNKEAFLKVLRAREQQLTEAQLRRVKKIYRTLDK</sequence>
<gene>
    <name evidence="1" type="ORF">PghCCS26_27310</name>
</gene>
<accession>A0ABQ6NLG3</accession>
<organism evidence="1 2">
    <name type="scientific">Paenibacillus glycanilyticus</name>
    <dbReference type="NCBI Taxonomy" id="126569"/>
    <lineage>
        <taxon>Bacteria</taxon>
        <taxon>Bacillati</taxon>
        <taxon>Bacillota</taxon>
        <taxon>Bacilli</taxon>
        <taxon>Bacillales</taxon>
        <taxon>Paenibacillaceae</taxon>
        <taxon>Paenibacillus</taxon>
    </lineage>
</organism>
<dbReference type="InterPro" id="IPR011989">
    <property type="entry name" value="ARM-like"/>
</dbReference>
<evidence type="ECO:0000313" key="2">
    <source>
        <dbReference type="Proteomes" id="UP001285921"/>
    </source>
</evidence>
<dbReference type="InterPro" id="IPR016024">
    <property type="entry name" value="ARM-type_fold"/>
</dbReference>
<dbReference type="Proteomes" id="UP001285921">
    <property type="component" value="Unassembled WGS sequence"/>
</dbReference>
<name>A0ABQ6NLG3_9BACL</name>
<proteinExistence type="predicted"/>
<keyword evidence="2" id="KW-1185">Reference proteome</keyword>
<protein>
    <recommendedName>
        <fullName evidence="3">HEAT repeat domain-containing protein</fullName>
    </recommendedName>
</protein>
<evidence type="ECO:0000313" key="1">
    <source>
        <dbReference type="EMBL" id="GMK45603.1"/>
    </source>
</evidence>
<dbReference type="SUPFAM" id="SSF48371">
    <property type="entry name" value="ARM repeat"/>
    <property type="match status" value="1"/>
</dbReference>
<reference evidence="1 2" key="1">
    <citation type="submission" date="2023-05" db="EMBL/GenBank/DDBJ databases">
        <title>Draft genome of Paenibacillus sp. CCS26.</title>
        <authorList>
            <person name="Akita H."/>
            <person name="Shinto Y."/>
            <person name="Kimura Z."/>
        </authorList>
    </citation>
    <scope>NUCLEOTIDE SEQUENCE [LARGE SCALE GENOMIC DNA]</scope>
    <source>
        <strain evidence="1 2">CCS26</strain>
    </source>
</reference>
<evidence type="ECO:0008006" key="3">
    <source>
        <dbReference type="Google" id="ProtNLM"/>
    </source>
</evidence>
<dbReference type="EMBL" id="BTCL01000008">
    <property type="protein sequence ID" value="GMK45603.1"/>
    <property type="molecule type" value="Genomic_DNA"/>
</dbReference>
<comment type="caution">
    <text evidence="1">The sequence shown here is derived from an EMBL/GenBank/DDBJ whole genome shotgun (WGS) entry which is preliminary data.</text>
</comment>
<dbReference type="Gene3D" id="1.25.10.10">
    <property type="entry name" value="Leucine-rich Repeat Variant"/>
    <property type="match status" value="1"/>
</dbReference>